<sequence>MSMDLALKDKVAVITGSSRGLGFASARVLVREGCRVCICARTNDQLAKAEQELQEIAGQSDMVFAVPADVTTTDGIATVINSSIARFGRLDVLVNNVGQAGGGDIVQTTDEDWRDALDFTLYPAIRASRLAVPHMRRAGRGAIIMIASIWGRESGGRMTYNAVKAAEVSLGKSMARQLAPDGIRVNSVAPGSISFPGGSWYRRQQEDPEGIAKFIEYELPFGRFGQADEVGQVVAFLASERASWVSGACITVDGCQSRSLI</sequence>
<dbReference type="PRINTS" id="PR00081">
    <property type="entry name" value="GDHRDH"/>
</dbReference>
<dbReference type="PRINTS" id="PR00080">
    <property type="entry name" value="SDRFAMILY"/>
</dbReference>
<dbReference type="InterPro" id="IPR036291">
    <property type="entry name" value="NAD(P)-bd_dom_sf"/>
</dbReference>
<comment type="similarity">
    <text evidence="1">Belongs to the short-chain dehydrogenases/reductases (SDR) family.</text>
</comment>
<accession>A0A381P2U3</accession>
<gene>
    <name evidence="3" type="ORF">METZ01_LOCUS14085</name>
</gene>
<dbReference type="Gene3D" id="3.40.50.720">
    <property type="entry name" value="NAD(P)-binding Rossmann-like Domain"/>
    <property type="match status" value="1"/>
</dbReference>
<dbReference type="FunFam" id="3.40.50.720:FF:000084">
    <property type="entry name" value="Short-chain dehydrogenase reductase"/>
    <property type="match status" value="1"/>
</dbReference>
<dbReference type="PANTHER" id="PTHR43639:SF1">
    <property type="entry name" value="SHORT-CHAIN DEHYDROGENASE_REDUCTASE FAMILY PROTEIN"/>
    <property type="match status" value="1"/>
</dbReference>
<name>A0A381P2U3_9ZZZZ</name>
<evidence type="ECO:0000313" key="3">
    <source>
        <dbReference type="EMBL" id="SUZ61231.1"/>
    </source>
</evidence>
<reference evidence="3" key="1">
    <citation type="submission" date="2018-05" db="EMBL/GenBank/DDBJ databases">
        <authorList>
            <person name="Lanie J.A."/>
            <person name="Ng W.-L."/>
            <person name="Kazmierczak K.M."/>
            <person name="Andrzejewski T.M."/>
            <person name="Davidsen T.M."/>
            <person name="Wayne K.J."/>
            <person name="Tettelin H."/>
            <person name="Glass J.I."/>
            <person name="Rusch D."/>
            <person name="Podicherti R."/>
            <person name="Tsui H.-C.T."/>
            <person name="Winkler M.E."/>
        </authorList>
    </citation>
    <scope>NUCLEOTIDE SEQUENCE</scope>
</reference>
<organism evidence="3">
    <name type="scientific">marine metagenome</name>
    <dbReference type="NCBI Taxonomy" id="408172"/>
    <lineage>
        <taxon>unclassified sequences</taxon>
        <taxon>metagenomes</taxon>
        <taxon>ecological metagenomes</taxon>
    </lineage>
</organism>
<dbReference type="GO" id="GO:0016491">
    <property type="term" value="F:oxidoreductase activity"/>
    <property type="evidence" value="ECO:0007669"/>
    <property type="project" value="UniProtKB-KW"/>
</dbReference>
<protein>
    <recommendedName>
        <fullName evidence="4">Short-chain dehydrogenase</fullName>
    </recommendedName>
</protein>
<dbReference type="EMBL" id="UINC01000788">
    <property type="protein sequence ID" value="SUZ61231.1"/>
    <property type="molecule type" value="Genomic_DNA"/>
</dbReference>
<dbReference type="Pfam" id="PF13561">
    <property type="entry name" value="adh_short_C2"/>
    <property type="match status" value="1"/>
</dbReference>
<dbReference type="SUPFAM" id="SSF51735">
    <property type="entry name" value="NAD(P)-binding Rossmann-fold domains"/>
    <property type="match status" value="1"/>
</dbReference>
<evidence type="ECO:0008006" key="4">
    <source>
        <dbReference type="Google" id="ProtNLM"/>
    </source>
</evidence>
<dbReference type="InterPro" id="IPR002347">
    <property type="entry name" value="SDR_fam"/>
</dbReference>
<evidence type="ECO:0000256" key="2">
    <source>
        <dbReference type="ARBA" id="ARBA00023002"/>
    </source>
</evidence>
<keyword evidence="2" id="KW-0560">Oxidoreductase</keyword>
<evidence type="ECO:0000256" key="1">
    <source>
        <dbReference type="ARBA" id="ARBA00006484"/>
    </source>
</evidence>
<proteinExistence type="inferred from homology"/>
<dbReference type="PANTHER" id="PTHR43639">
    <property type="entry name" value="OXIDOREDUCTASE, SHORT-CHAIN DEHYDROGENASE/REDUCTASE FAMILY (AFU_ORTHOLOGUE AFUA_5G02870)"/>
    <property type="match status" value="1"/>
</dbReference>
<dbReference type="AlphaFoldDB" id="A0A381P2U3"/>